<organism evidence="5 6">
    <name type="scientific">Cherax quadricarinatus</name>
    <name type="common">Australian red claw crayfish</name>
    <dbReference type="NCBI Taxonomy" id="27406"/>
    <lineage>
        <taxon>Eukaryota</taxon>
        <taxon>Metazoa</taxon>
        <taxon>Ecdysozoa</taxon>
        <taxon>Arthropoda</taxon>
        <taxon>Crustacea</taxon>
        <taxon>Multicrustacea</taxon>
        <taxon>Malacostraca</taxon>
        <taxon>Eumalacostraca</taxon>
        <taxon>Eucarida</taxon>
        <taxon>Decapoda</taxon>
        <taxon>Pleocyemata</taxon>
        <taxon>Astacidea</taxon>
        <taxon>Parastacoidea</taxon>
        <taxon>Parastacidae</taxon>
        <taxon>Cherax</taxon>
    </lineage>
</organism>
<evidence type="ECO:0000256" key="2">
    <source>
        <dbReference type="ARBA" id="ARBA00022786"/>
    </source>
</evidence>
<keyword evidence="1" id="KW-0808">Transferase</keyword>
<dbReference type="InterPro" id="IPR016135">
    <property type="entry name" value="UBQ-conjugating_enzyme/RWD"/>
</dbReference>
<feature type="region of interest" description="Disordered" evidence="3">
    <location>
        <begin position="1028"/>
        <end position="1056"/>
    </location>
</feature>
<feature type="region of interest" description="Disordered" evidence="3">
    <location>
        <begin position="995"/>
        <end position="1014"/>
    </location>
</feature>
<feature type="region of interest" description="Disordered" evidence="3">
    <location>
        <begin position="448"/>
        <end position="488"/>
    </location>
</feature>
<dbReference type="AlphaFoldDB" id="A0AAW0WKJ8"/>
<dbReference type="PANTHER" id="PTHR46116">
    <property type="entry name" value="(E3-INDEPENDENT) E2 UBIQUITIN-CONJUGATING ENZYME"/>
    <property type="match status" value="1"/>
</dbReference>
<evidence type="ECO:0000313" key="6">
    <source>
        <dbReference type="Proteomes" id="UP001445076"/>
    </source>
</evidence>
<keyword evidence="2" id="KW-0833">Ubl conjugation pathway</keyword>
<feature type="region of interest" description="Disordered" evidence="3">
    <location>
        <begin position="1130"/>
        <end position="1153"/>
    </location>
</feature>
<dbReference type="PANTHER" id="PTHR46116:SF39">
    <property type="entry name" value="BACULOVIRAL IAP REPEAT-CONTAINING PROTEIN 6"/>
    <property type="match status" value="1"/>
</dbReference>
<evidence type="ECO:0000256" key="3">
    <source>
        <dbReference type="SAM" id="MobiDB-lite"/>
    </source>
</evidence>
<comment type="caution">
    <text evidence="5">The sequence shown here is derived from an EMBL/GenBank/DDBJ whole genome shotgun (WGS) entry which is preliminary data.</text>
</comment>
<name>A0AAW0WKJ8_CHEQU</name>
<protein>
    <recommendedName>
        <fullName evidence="4">UBC core domain-containing protein</fullName>
    </recommendedName>
</protein>
<proteinExistence type="predicted"/>
<dbReference type="InterPro" id="IPR000608">
    <property type="entry name" value="UBC"/>
</dbReference>
<dbReference type="SMART" id="SM00212">
    <property type="entry name" value="UBCc"/>
    <property type="match status" value="1"/>
</dbReference>
<feature type="domain" description="UBC core" evidence="4">
    <location>
        <begin position="715"/>
        <end position="882"/>
    </location>
</feature>
<dbReference type="CDD" id="cd23810">
    <property type="entry name" value="UBCc_BIRC6"/>
    <property type="match status" value="1"/>
</dbReference>
<reference evidence="5 6" key="1">
    <citation type="journal article" date="2024" name="BMC Genomics">
        <title>Genome assembly of redclaw crayfish (Cherax quadricarinatus) provides insights into its immune adaptation and hypoxia tolerance.</title>
        <authorList>
            <person name="Liu Z."/>
            <person name="Zheng J."/>
            <person name="Li H."/>
            <person name="Fang K."/>
            <person name="Wang S."/>
            <person name="He J."/>
            <person name="Zhou D."/>
            <person name="Weng S."/>
            <person name="Chi M."/>
            <person name="Gu Z."/>
            <person name="He J."/>
            <person name="Li F."/>
            <person name="Wang M."/>
        </authorList>
    </citation>
    <scope>NUCLEOTIDE SEQUENCE [LARGE SCALE GENOMIC DNA]</scope>
    <source>
        <strain evidence="5">ZL_2023a</strain>
    </source>
</reference>
<accession>A0AAW0WKJ8</accession>
<dbReference type="Pfam" id="PF00179">
    <property type="entry name" value="UQ_con"/>
    <property type="match status" value="1"/>
</dbReference>
<dbReference type="Gene3D" id="3.10.110.10">
    <property type="entry name" value="Ubiquitin Conjugating Enzyme"/>
    <property type="match status" value="1"/>
</dbReference>
<dbReference type="SUPFAM" id="SSF54495">
    <property type="entry name" value="UBC-like"/>
    <property type="match status" value="1"/>
</dbReference>
<evidence type="ECO:0000256" key="1">
    <source>
        <dbReference type="ARBA" id="ARBA00022679"/>
    </source>
</evidence>
<keyword evidence="6" id="KW-1185">Reference proteome</keyword>
<dbReference type="FunFam" id="3.10.110.10:FF:000014">
    <property type="entry name" value="Baculoviral IAP repeat-containing protein 6"/>
    <property type="match status" value="1"/>
</dbReference>
<evidence type="ECO:0000313" key="5">
    <source>
        <dbReference type="EMBL" id="KAK8727581.1"/>
    </source>
</evidence>
<dbReference type="GO" id="GO:0016740">
    <property type="term" value="F:transferase activity"/>
    <property type="evidence" value="ECO:0007669"/>
    <property type="project" value="UniProtKB-KW"/>
</dbReference>
<sequence length="1153" mass="124792">MLNGNTGELDLTSNDHREPNEVGHLELMDKLSVAAGVTAKDKRSKNKANSTIHRVSMTMPKRAGGDQDGDKQFSKCATTRTSSASSYALVHESLGNSSGLPSMLTVAQVMAALRHEGHLPASHITLTLTNRRENTREGESGREAVLLCTEPLPSTLHVFTSQGGLSLLAQHMSLLYPDMGQQQPSNATCVRGSNGDKGEIVVENDWVSVEMNDYESVNMLDYLVMGGGSTGSPGPVGGGTVSLLTLPSIPPHALGAFTLFLRLPGYAETLLKDTHKACCLLRLALGVTDDGDGGDIVGSGVGGSLATMPFQVLESLLEATPLTTDDGVLLRRMCLESGALHLILACLAALSHQDTPEVVSSLYHQNVPIGLVVATTRATCVDTRDSIGIHRGEGDRCHYWAKGTGFGTGSTTQSWDVEQALVRQKVEEEHVVWLVRLLAKYINPGDVLPPDLQQQTNGGTSGGSFDSQNETGSSEPHRKVLILPPLSSPPHAPPALPSALLHLFQNSGLITTIASNLSNDSVLDMSRHVPLYRALLALVRGLSVTSSLAPLLMTQQHSAPTNGGNDTTALPCIPALLERMKSTVNTYMAKLRWKSSKAGGGTNGNGGNSISADDVEQEEGLSLIVPDIQNTAMVVKVCTERLQQELEKEDQPDGGASAQPISSRSLMEVYLSSLKPMQFDTYEMVVEDSERGIRFVVSHHYEGSVRGAGDLCTPRRMKRLAQEAVTLSSSLPLSYSSSVFVRTDLDRLDIMKVLITGPEDTPYANGCFEFDVYFPVDYPTSPLHINLQTTGEGRVRFNPNLYQDGKVCLSILNTWHGRPEEKWNPQTSSLLQVLVSIQSLIFVSEPYFNEPGYERSRGTPTAMQNSREYDANIRAATVRWAMLNQLRNPSPCFKEVIDRHFWLKHKEILEQVDSWITNMEALSENRRTGKNIAHNTVGLKKNFQLLKEEFRKMSPPPGLEGIPLSLSLTSSCSRSPVASQFHDSHTLEKERECAQEEKEKELRGATGGQAGGPVRTRIRKTSRANLFMSKPHTDNNKHSIHSSGIQVNKTGSGSSAVVNSTMKPIHQGLSTQEMVEDGLGVLPSGEPHSMTVMSDVVQAAKATTCPNTDSKVDSATVAMDGDVCNHMNYSSSSVKDSTPDSPSSHNTSAGMTC</sequence>
<evidence type="ECO:0000259" key="4">
    <source>
        <dbReference type="PROSITE" id="PS50127"/>
    </source>
</evidence>
<dbReference type="GO" id="GO:0004869">
    <property type="term" value="F:cysteine-type endopeptidase inhibitor activity"/>
    <property type="evidence" value="ECO:0007669"/>
    <property type="project" value="TreeGrafter"/>
</dbReference>
<feature type="compositionally biased region" description="Low complexity" evidence="3">
    <location>
        <begin position="1130"/>
        <end position="1144"/>
    </location>
</feature>
<dbReference type="PROSITE" id="PS50127">
    <property type="entry name" value="UBC_2"/>
    <property type="match status" value="1"/>
</dbReference>
<dbReference type="Proteomes" id="UP001445076">
    <property type="component" value="Unassembled WGS sequence"/>
</dbReference>
<feature type="compositionally biased region" description="Polar residues" evidence="3">
    <location>
        <begin position="1041"/>
        <end position="1056"/>
    </location>
</feature>
<dbReference type="EMBL" id="JARKIK010000075">
    <property type="protein sequence ID" value="KAK8727581.1"/>
    <property type="molecule type" value="Genomic_DNA"/>
</dbReference>
<gene>
    <name evidence="5" type="ORF">OTU49_009634</name>
</gene>
<dbReference type="GO" id="GO:0043066">
    <property type="term" value="P:negative regulation of apoptotic process"/>
    <property type="evidence" value="ECO:0007669"/>
    <property type="project" value="TreeGrafter"/>
</dbReference>
<dbReference type="GO" id="GO:0005634">
    <property type="term" value="C:nucleus"/>
    <property type="evidence" value="ECO:0007669"/>
    <property type="project" value="TreeGrafter"/>
</dbReference>
<feature type="compositionally biased region" description="Polar residues" evidence="3">
    <location>
        <begin position="465"/>
        <end position="474"/>
    </location>
</feature>